<evidence type="ECO:0000313" key="1">
    <source>
        <dbReference type="EMBL" id="PPJ52158.1"/>
    </source>
</evidence>
<sequence length="119" mass="13863">MRKIRKKHHRSHALAVKEGIPLPSHDPVIQAANQVKKAVPINRWKKYKALVVELTDPTAVIAVTRILEADIEKMRVQEERFQPYTNYFHKKSCVLEGAEKQLEELRKIFDDKGQKHTEV</sequence>
<dbReference type="EMBL" id="PNEN01001716">
    <property type="protein sequence ID" value="PPJ52158.1"/>
    <property type="molecule type" value="Genomic_DNA"/>
</dbReference>
<dbReference type="AlphaFoldDB" id="A0A2S6BXG0"/>
<accession>A0A2S6BXG0</accession>
<reference evidence="2" key="1">
    <citation type="journal article" date="2017" name="bioRxiv">
        <title>Conservation of a gene cluster reveals novel cercosporin biosynthetic mechanisms and extends production to the genus Colletotrichum.</title>
        <authorList>
            <person name="de Jonge R."/>
            <person name="Ebert M.K."/>
            <person name="Huitt-Roehl C.R."/>
            <person name="Pal P."/>
            <person name="Suttle J.C."/>
            <person name="Spanner R.E."/>
            <person name="Neubauer J.D."/>
            <person name="Jurick W.M.II."/>
            <person name="Stott K.A."/>
            <person name="Secor G.A."/>
            <person name="Thomma B.P.H.J."/>
            <person name="Van de Peer Y."/>
            <person name="Townsend C.A."/>
            <person name="Bolton M.D."/>
        </authorList>
    </citation>
    <scope>NUCLEOTIDE SEQUENCE [LARGE SCALE GENOMIC DNA]</scope>
    <source>
        <strain evidence="2">CBS538.71</strain>
    </source>
</reference>
<gene>
    <name evidence="1" type="ORF">CBER1_10014</name>
</gene>
<comment type="caution">
    <text evidence="1">The sequence shown here is derived from an EMBL/GenBank/DDBJ whole genome shotgun (WGS) entry which is preliminary data.</text>
</comment>
<organism evidence="1 2">
    <name type="scientific">Cercospora berteroae</name>
    <dbReference type="NCBI Taxonomy" id="357750"/>
    <lineage>
        <taxon>Eukaryota</taxon>
        <taxon>Fungi</taxon>
        <taxon>Dikarya</taxon>
        <taxon>Ascomycota</taxon>
        <taxon>Pezizomycotina</taxon>
        <taxon>Dothideomycetes</taxon>
        <taxon>Dothideomycetidae</taxon>
        <taxon>Mycosphaerellales</taxon>
        <taxon>Mycosphaerellaceae</taxon>
        <taxon>Cercospora</taxon>
    </lineage>
</organism>
<keyword evidence="2" id="KW-1185">Reference proteome</keyword>
<protein>
    <submittedName>
        <fullName evidence="1">Uncharacterized protein</fullName>
    </submittedName>
</protein>
<proteinExistence type="predicted"/>
<dbReference type="OrthoDB" id="3631585at2759"/>
<name>A0A2S6BXG0_9PEZI</name>
<evidence type="ECO:0000313" key="2">
    <source>
        <dbReference type="Proteomes" id="UP000237631"/>
    </source>
</evidence>
<dbReference type="Proteomes" id="UP000237631">
    <property type="component" value="Unassembled WGS sequence"/>
</dbReference>